<accession>A0A8S5UFP9</accession>
<proteinExistence type="predicted"/>
<sequence>MTKTLRPLIYHDHHESCPKCNALDSLELFDNYNRPFNYQMLLSTHDTSKLKNRSFRYFKCNKCKEIFKIDWTGCVPVPMKISKMEDFIEVCKALKEKEKTL</sequence>
<dbReference type="EMBL" id="BK016080">
    <property type="protein sequence ID" value="DAF93252.1"/>
    <property type="molecule type" value="Genomic_DNA"/>
</dbReference>
<protein>
    <submittedName>
        <fullName evidence="1">Putative zinc binding domain</fullName>
    </submittedName>
</protein>
<organism evidence="1">
    <name type="scientific">Myoviridae sp. ctcyQ27</name>
    <dbReference type="NCBI Taxonomy" id="2825139"/>
    <lineage>
        <taxon>Viruses</taxon>
        <taxon>Duplodnaviria</taxon>
        <taxon>Heunggongvirae</taxon>
        <taxon>Uroviricota</taxon>
        <taxon>Caudoviricetes</taxon>
    </lineage>
</organism>
<name>A0A8S5UFP9_9CAUD</name>
<reference evidence="1" key="1">
    <citation type="journal article" date="2021" name="Proc. Natl. Acad. Sci. U.S.A.">
        <title>A Catalog of Tens of Thousands of Viruses from Human Metagenomes Reveals Hidden Associations with Chronic Diseases.</title>
        <authorList>
            <person name="Tisza M.J."/>
            <person name="Buck C.B."/>
        </authorList>
    </citation>
    <scope>NUCLEOTIDE SEQUENCE</scope>
    <source>
        <strain evidence="1">CtcyQ27</strain>
    </source>
</reference>
<evidence type="ECO:0000313" key="1">
    <source>
        <dbReference type="EMBL" id="DAF93252.1"/>
    </source>
</evidence>